<feature type="domain" description="RNA polymerase sigma factor 70 region 4 type 2" evidence="7">
    <location>
        <begin position="101"/>
        <end position="153"/>
    </location>
</feature>
<keyword evidence="5" id="KW-0804">Transcription</keyword>
<dbReference type="InterPro" id="IPR014284">
    <property type="entry name" value="RNA_pol_sigma-70_dom"/>
</dbReference>
<dbReference type="InterPro" id="IPR013324">
    <property type="entry name" value="RNA_pol_sigma_r3/r4-like"/>
</dbReference>
<sequence>MSRDEEFTDFLTVRWSRLVRQAQLMGCTHADAEDVVQTTFTQAYVHWRKVSRADNPDAYLHRMLVNAFLASRRGQKGREQASDEVPDGVVADRTGNVDTTDALLRALGRLGTDQRLAVVLRHYAHLGEHEMAQVLGVAPGTVKSRLARAMKALASDPGLLALEGQA</sequence>
<evidence type="ECO:0000256" key="2">
    <source>
        <dbReference type="ARBA" id="ARBA00023015"/>
    </source>
</evidence>
<organism evidence="8 9">
    <name type="scientific">Nocardioides yefusunii</name>
    <dbReference type="NCBI Taxonomy" id="2500546"/>
    <lineage>
        <taxon>Bacteria</taxon>
        <taxon>Bacillati</taxon>
        <taxon>Actinomycetota</taxon>
        <taxon>Actinomycetes</taxon>
        <taxon>Propionibacteriales</taxon>
        <taxon>Nocardioidaceae</taxon>
        <taxon>Nocardioides</taxon>
    </lineage>
</organism>
<evidence type="ECO:0000313" key="8">
    <source>
        <dbReference type="EMBL" id="MFC6154981.1"/>
    </source>
</evidence>
<dbReference type="Pfam" id="PF08281">
    <property type="entry name" value="Sigma70_r4_2"/>
    <property type="match status" value="1"/>
</dbReference>
<dbReference type="InterPro" id="IPR007627">
    <property type="entry name" value="RNA_pol_sigma70_r2"/>
</dbReference>
<dbReference type="Gene3D" id="1.10.1740.10">
    <property type="match status" value="1"/>
</dbReference>
<dbReference type="Proteomes" id="UP001596098">
    <property type="component" value="Unassembled WGS sequence"/>
</dbReference>
<dbReference type="Gene3D" id="1.10.10.10">
    <property type="entry name" value="Winged helix-like DNA-binding domain superfamily/Winged helix DNA-binding domain"/>
    <property type="match status" value="1"/>
</dbReference>
<proteinExistence type="inferred from homology"/>
<dbReference type="NCBIfam" id="TIGR02983">
    <property type="entry name" value="SigE-fam_strep"/>
    <property type="match status" value="1"/>
</dbReference>
<gene>
    <name evidence="8" type="ORF">ACFPWU_15045</name>
</gene>
<dbReference type="InterPro" id="IPR039425">
    <property type="entry name" value="RNA_pol_sigma-70-like"/>
</dbReference>
<keyword evidence="2" id="KW-0805">Transcription regulation</keyword>
<dbReference type="NCBIfam" id="TIGR02937">
    <property type="entry name" value="sigma70-ECF"/>
    <property type="match status" value="1"/>
</dbReference>
<dbReference type="CDD" id="cd06171">
    <property type="entry name" value="Sigma70_r4"/>
    <property type="match status" value="1"/>
</dbReference>
<dbReference type="SUPFAM" id="SSF88659">
    <property type="entry name" value="Sigma3 and sigma4 domains of RNA polymerase sigma factors"/>
    <property type="match status" value="1"/>
</dbReference>
<dbReference type="PANTHER" id="PTHR43133:SF50">
    <property type="entry name" value="ECF RNA POLYMERASE SIGMA FACTOR SIGM"/>
    <property type="match status" value="1"/>
</dbReference>
<comment type="similarity">
    <text evidence="1">Belongs to the sigma-70 factor family. ECF subfamily.</text>
</comment>
<name>A0ABW1R3S1_9ACTN</name>
<dbReference type="InterPro" id="IPR014325">
    <property type="entry name" value="RNA_pol_sigma-E_actinobac"/>
</dbReference>
<dbReference type="InterPro" id="IPR013325">
    <property type="entry name" value="RNA_pol_sigma_r2"/>
</dbReference>
<dbReference type="EMBL" id="JBHSQI010000009">
    <property type="protein sequence ID" value="MFC6154981.1"/>
    <property type="molecule type" value="Genomic_DNA"/>
</dbReference>
<evidence type="ECO:0000256" key="4">
    <source>
        <dbReference type="ARBA" id="ARBA00023125"/>
    </source>
</evidence>
<evidence type="ECO:0000259" key="7">
    <source>
        <dbReference type="Pfam" id="PF08281"/>
    </source>
</evidence>
<evidence type="ECO:0000256" key="1">
    <source>
        <dbReference type="ARBA" id="ARBA00010641"/>
    </source>
</evidence>
<protein>
    <submittedName>
        <fullName evidence="8">SigE family RNA polymerase sigma factor</fullName>
    </submittedName>
</protein>
<keyword evidence="3" id="KW-0731">Sigma factor</keyword>
<keyword evidence="4" id="KW-0238">DNA-binding</keyword>
<feature type="domain" description="RNA polymerase sigma-70 region 2" evidence="6">
    <location>
        <begin position="20"/>
        <end position="76"/>
    </location>
</feature>
<evidence type="ECO:0000256" key="5">
    <source>
        <dbReference type="ARBA" id="ARBA00023163"/>
    </source>
</evidence>
<dbReference type="RefSeq" id="WP_128221933.1">
    <property type="nucleotide sequence ID" value="NZ_CP034929.1"/>
</dbReference>
<dbReference type="PANTHER" id="PTHR43133">
    <property type="entry name" value="RNA POLYMERASE ECF-TYPE SIGMA FACTO"/>
    <property type="match status" value="1"/>
</dbReference>
<dbReference type="InterPro" id="IPR036388">
    <property type="entry name" value="WH-like_DNA-bd_sf"/>
</dbReference>
<comment type="caution">
    <text evidence="8">The sequence shown here is derived from an EMBL/GenBank/DDBJ whole genome shotgun (WGS) entry which is preliminary data.</text>
</comment>
<dbReference type="SUPFAM" id="SSF88946">
    <property type="entry name" value="Sigma2 domain of RNA polymerase sigma factors"/>
    <property type="match status" value="1"/>
</dbReference>
<dbReference type="Pfam" id="PF04542">
    <property type="entry name" value="Sigma70_r2"/>
    <property type="match status" value="1"/>
</dbReference>
<evidence type="ECO:0000313" key="9">
    <source>
        <dbReference type="Proteomes" id="UP001596098"/>
    </source>
</evidence>
<accession>A0ABW1R3S1</accession>
<evidence type="ECO:0000259" key="6">
    <source>
        <dbReference type="Pfam" id="PF04542"/>
    </source>
</evidence>
<keyword evidence="9" id="KW-1185">Reference proteome</keyword>
<dbReference type="InterPro" id="IPR013249">
    <property type="entry name" value="RNA_pol_sigma70_r4_t2"/>
</dbReference>
<reference evidence="9" key="1">
    <citation type="journal article" date="2019" name="Int. J. Syst. Evol. Microbiol.">
        <title>The Global Catalogue of Microorganisms (GCM) 10K type strain sequencing project: providing services to taxonomists for standard genome sequencing and annotation.</title>
        <authorList>
            <consortium name="The Broad Institute Genomics Platform"/>
            <consortium name="The Broad Institute Genome Sequencing Center for Infectious Disease"/>
            <person name="Wu L."/>
            <person name="Ma J."/>
        </authorList>
    </citation>
    <scope>NUCLEOTIDE SEQUENCE [LARGE SCALE GENOMIC DNA]</scope>
    <source>
        <strain evidence="9">DFY28</strain>
    </source>
</reference>
<evidence type="ECO:0000256" key="3">
    <source>
        <dbReference type="ARBA" id="ARBA00023082"/>
    </source>
</evidence>